<dbReference type="Pfam" id="PF07228">
    <property type="entry name" value="SpoIIE"/>
    <property type="match status" value="1"/>
</dbReference>
<dbReference type="NCBIfam" id="TIGR00229">
    <property type="entry name" value="sensory_box"/>
    <property type="match status" value="1"/>
</dbReference>
<reference evidence="3 4" key="1">
    <citation type="submission" date="2020-08" db="EMBL/GenBank/DDBJ databases">
        <title>Whole-Genome Sequence of French Clinical Streptomyces mexicanus Strain Q0842.</title>
        <authorList>
            <person name="Boxberger M."/>
            <person name="La Scola B."/>
        </authorList>
    </citation>
    <scope>NUCLEOTIDE SEQUENCE [LARGE SCALE GENOMIC DNA]</scope>
    <source>
        <strain evidence="3 4">Marseille-Q0842</strain>
    </source>
</reference>
<dbReference type="PANTHER" id="PTHR43156">
    <property type="entry name" value="STAGE II SPORULATION PROTEIN E-RELATED"/>
    <property type="match status" value="1"/>
</dbReference>
<dbReference type="RefSeq" id="WP_185947010.1">
    <property type="nucleotide sequence ID" value="NZ_JACMHY010000002.1"/>
</dbReference>
<dbReference type="SMART" id="SM00091">
    <property type="entry name" value="PAS"/>
    <property type="match status" value="1"/>
</dbReference>
<dbReference type="InterPro" id="IPR000014">
    <property type="entry name" value="PAS"/>
</dbReference>
<gene>
    <name evidence="3" type="ORF">H1R13_07660</name>
</gene>
<dbReference type="SMART" id="SM00331">
    <property type="entry name" value="PP2C_SIG"/>
    <property type="match status" value="1"/>
</dbReference>
<dbReference type="SUPFAM" id="SSF55781">
    <property type="entry name" value="GAF domain-like"/>
    <property type="match status" value="1"/>
</dbReference>
<evidence type="ECO:0000256" key="1">
    <source>
        <dbReference type="ARBA" id="ARBA00022801"/>
    </source>
</evidence>
<dbReference type="Pfam" id="PF01590">
    <property type="entry name" value="GAF"/>
    <property type="match status" value="1"/>
</dbReference>
<dbReference type="Gene3D" id="3.30.565.10">
    <property type="entry name" value="Histidine kinase-like ATPase, C-terminal domain"/>
    <property type="match status" value="1"/>
</dbReference>
<dbReference type="InterPro" id="IPR013656">
    <property type="entry name" value="PAS_4"/>
</dbReference>
<dbReference type="Gene3D" id="3.30.450.20">
    <property type="entry name" value="PAS domain"/>
    <property type="match status" value="1"/>
</dbReference>
<keyword evidence="1" id="KW-0378">Hydrolase</keyword>
<dbReference type="InterPro" id="IPR003018">
    <property type="entry name" value="GAF"/>
</dbReference>
<protein>
    <submittedName>
        <fullName evidence="3">SpoIIE family protein phosphatase</fullName>
    </submittedName>
</protein>
<dbReference type="InterPro" id="IPR029016">
    <property type="entry name" value="GAF-like_dom_sf"/>
</dbReference>
<evidence type="ECO:0000313" key="4">
    <source>
        <dbReference type="Proteomes" id="UP000517694"/>
    </source>
</evidence>
<evidence type="ECO:0000313" key="3">
    <source>
        <dbReference type="EMBL" id="MBC2864875.1"/>
    </source>
</evidence>
<sequence length="700" mass="75328">MSGPAPHEGADDRERELDRAILAALFGESPVGLYVYDLDLRLMRYNTAAAEMRGVPSEELIGRTLRDIVPGFDAAAIERVLEEVRDTGEPALEQEVTGRNLGDPTAERVMSFSALRLHDPEGRPLGVVTSTVDVTDRARARARLDLIHAADARVGTTLDIARTARELAEVVVPELADSVAIDVLESVLRGEAPPAGAVDARLPLRRVALRAAHETREDEAGVYAVGEASAFAAPTPYGEALTDLRPRLISRLDQDSPWLAHDPARADLLRALGVHSLIVVPLAARGVVLGLACFYRWSDRGPFEEDDLTLAVELCARTALCLDNARRYVREHTIADILQRSLLPSRLPAVTAVDTAHGYLPGEAGGEWFDVIPLSGARVALVVGDIEGRGIHAAVAMGRLRTAIRTLAVLDLTPHETLAYLDDLVLELAREQARPADTSEPPPTSATCLYAVYDPVSRRCALARAGHPPPLLLRPGGDTDVLDVPAGPVLGRGGPPFEGVEVELPEGSVLALYTHGLLTGRPDGPDTALARLRRVLAPADRSLQDMCDTALTALGPTDLGDEAVLLLARTRVLQADRVASWTLPADPAIVATARALAERQLRTWHLPDLAFSAELVVSELVTNAIRHAEGPITLRLIHEHTLICEVSDHSSTAPRLRHARATDEGGRGLFLVAQTTQGWGTRYTAEGKTIWAQLQAPDPD</sequence>
<dbReference type="Proteomes" id="UP000517694">
    <property type="component" value="Unassembled WGS sequence"/>
</dbReference>
<keyword evidence="4" id="KW-1185">Reference proteome</keyword>
<dbReference type="GO" id="GO:0016791">
    <property type="term" value="F:phosphatase activity"/>
    <property type="evidence" value="ECO:0007669"/>
    <property type="project" value="TreeGrafter"/>
</dbReference>
<dbReference type="SUPFAM" id="SSF55785">
    <property type="entry name" value="PYP-like sensor domain (PAS domain)"/>
    <property type="match status" value="1"/>
</dbReference>
<dbReference type="PROSITE" id="PS50112">
    <property type="entry name" value="PAS"/>
    <property type="match status" value="1"/>
</dbReference>
<dbReference type="InterPro" id="IPR003594">
    <property type="entry name" value="HATPase_dom"/>
</dbReference>
<dbReference type="CDD" id="cd00130">
    <property type="entry name" value="PAS"/>
    <property type="match status" value="1"/>
</dbReference>
<comment type="caution">
    <text evidence="3">The sequence shown here is derived from an EMBL/GenBank/DDBJ whole genome shotgun (WGS) entry which is preliminary data.</text>
</comment>
<proteinExistence type="predicted"/>
<evidence type="ECO:0000259" key="2">
    <source>
        <dbReference type="PROSITE" id="PS50112"/>
    </source>
</evidence>
<dbReference type="InterPro" id="IPR001932">
    <property type="entry name" value="PPM-type_phosphatase-like_dom"/>
</dbReference>
<dbReference type="EMBL" id="JACMHY010000002">
    <property type="protein sequence ID" value="MBC2864875.1"/>
    <property type="molecule type" value="Genomic_DNA"/>
</dbReference>
<dbReference type="PANTHER" id="PTHR43156:SF2">
    <property type="entry name" value="STAGE II SPORULATION PROTEIN E"/>
    <property type="match status" value="1"/>
</dbReference>
<dbReference type="InterPro" id="IPR052016">
    <property type="entry name" value="Bact_Sigma-Reg"/>
</dbReference>
<dbReference type="SMART" id="SM00065">
    <property type="entry name" value="GAF"/>
    <property type="match status" value="1"/>
</dbReference>
<accession>A0A7X1HYA3</accession>
<dbReference type="AlphaFoldDB" id="A0A7X1HYA3"/>
<dbReference type="Pfam" id="PF08448">
    <property type="entry name" value="PAS_4"/>
    <property type="match status" value="1"/>
</dbReference>
<dbReference type="CDD" id="cd16936">
    <property type="entry name" value="HATPase_RsbW-like"/>
    <property type="match status" value="1"/>
</dbReference>
<dbReference type="SUPFAM" id="SSF55874">
    <property type="entry name" value="ATPase domain of HSP90 chaperone/DNA topoisomerase II/histidine kinase"/>
    <property type="match status" value="1"/>
</dbReference>
<dbReference type="Pfam" id="PF13581">
    <property type="entry name" value="HATPase_c_2"/>
    <property type="match status" value="1"/>
</dbReference>
<dbReference type="FunFam" id="3.30.450.40:FF:000035">
    <property type="entry name" value="PAS sensor protein"/>
    <property type="match status" value="1"/>
</dbReference>
<dbReference type="InterPro" id="IPR036457">
    <property type="entry name" value="PPM-type-like_dom_sf"/>
</dbReference>
<dbReference type="Gene3D" id="3.30.450.40">
    <property type="match status" value="1"/>
</dbReference>
<dbReference type="InterPro" id="IPR035965">
    <property type="entry name" value="PAS-like_dom_sf"/>
</dbReference>
<dbReference type="InterPro" id="IPR036890">
    <property type="entry name" value="HATPase_C_sf"/>
</dbReference>
<dbReference type="FunFam" id="3.30.565.10:FF:000028">
    <property type="entry name" value="PAS sensor protein"/>
    <property type="match status" value="1"/>
</dbReference>
<organism evidence="3 4">
    <name type="scientific">Streptomyces mexicanus</name>
    <dbReference type="NCBI Taxonomy" id="178566"/>
    <lineage>
        <taxon>Bacteria</taxon>
        <taxon>Bacillati</taxon>
        <taxon>Actinomycetota</taxon>
        <taxon>Actinomycetes</taxon>
        <taxon>Kitasatosporales</taxon>
        <taxon>Streptomycetaceae</taxon>
        <taxon>Streptomyces</taxon>
    </lineage>
</organism>
<dbReference type="Gene3D" id="3.60.40.10">
    <property type="entry name" value="PPM-type phosphatase domain"/>
    <property type="match status" value="1"/>
</dbReference>
<name>A0A7X1HYA3_9ACTN</name>
<feature type="domain" description="PAS" evidence="2">
    <location>
        <begin position="18"/>
        <end position="88"/>
    </location>
</feature>